<reference evidence="2" key="1">
    <citation type="submission" date="2023-07" db="EMBL/GenBank/DDBJ databases">
        <title>draft genome sequence of fig (Ficus carica).</title>
        <authorList>
            <person name="Takahashi T."/>
            <person name="Nishimura K."/>
        </authorList>
    </citation>
    <scope>NUCLEOTIDE SEQUENCE</scope>
</reference>
<organism evidence="2 3">
    <name type="scientific">Ficus carica</name>
    <name type="common">Common fig</name>
    <dbReference type="NCBI Taxonomy" id="3494"/>
    <lineage>
        <taxon>Eukaryota</taxon>
        <taxon>Viridiplantae</taxon>
        <taxon>Streptophyta</taxon>
        <taxon>Embryophyta</taxon>
        <taxon>Tracheophyta</taxon>
        <taxon>Spermatophyta</taxon>
        <taxon>Magnoliopsida</taxon>
        <taxon>eudicotyledons</taxon>
        <taxon>Gunneridae</taxon>
        <taxon>Pentapetalae</taxon>
        <taxon>rosids</taxon>
        <taxon>fabids</taxon>
        <taxon>Rosales</taxon>
        <taxon>Moraceae</taxon>
        <taxon>Ficeae</taxon>
        <taxon>Ficus</taxon>
    </lineage>
</organism>
<gene>
    <name evidence="2" type="ORF">TIFTF001_025317</name>
</gene>
<dbReference type="AlphaFoldDB" id="A0AA88DE24"/>
<accession>A0AA88DE24</accession>
<dbReference type="EMBL" id="BTGU01000062">
    <property type="protein sequence ID" value="GMN56198.1"/>
    <property type="molecule type" value="Genomic_DNA"/>
</dbReference>
<protein>
    <submittedName>
        <fullName evidence="2">Uncharacterized protein</fullName>
    </submittedName>
</protein>
<keyword evidence="3" id="KW-1185">Reference proteome</keyword>
<name>A0AA88DE24_FICCA</name>
<proteinExistence type="predicted"/>
<sequence length="296" mass="33256">MGRSRRKLLHLYNVFSATARHAWDLWTSKAQDKILMKLIMNYQYEPSEHSRSDRAGGVHGCLGPLRFYRWGQLLNQTRLFLEKLNGAASAQPTPVVDLSAGKDAASDRTVGQASTSGQEETSRVGSESSKSTASLGELVQSRQHGRSRPVDYFTTAVTPQYRESLLEEFQILSNIALVMPGLNYLPSRPPPSHVTFSVEYFRAGLRLPFHPFLRWSLRRLNGVREPVSDEDCPFIDQVLLLPSYQGTFIAGCPDSDKNYKQTSRIILLVRRVSSRTILKGWGGVGKNFFICTTSSR</sequence>
<dbReference type="Proteomes" id="UP001187192">
    <property type="component" value="Unassembled WGS sequence"/>
</dbReference>
<evidence type="ECO:0000313" key="3">
    <source>
        <dbReference type="Proteomes" id="UP001187192"/>
    </source>
</evidence>
<feature type="compositionally biased region" description="Polar residues" evidence="1">
    <location>
        <begin position="109"/>
        <end position="134"/>
    </location>
</feature>
<evidence type="ECO:0000313" key="2">
    <source>
        <dbReference type="EMBL" id="GMN56198.1"/>
    </source>
</evidence>
<evidence type="ECO:0000256" key="1">
    <source>
        <dbReference type="SAM" id="MobiDB-lite"/>
    </source>
</evidence>
<comment type="caution">
    <text evidence="2">The sequence shown here is derived from an EMBL/GenBank/DDBJ whole genome shotgun (WGS) entry which is preliminary data.</text>
</comment>
<feature type="region of interest" description="Disordered" evidence="1">
    <location>
        <begin position="100"/>
        <end position="143"/>
    </location>
</feature>